<evidence type="ECO:0000259" key="3">
    <source>
        <dbReference type="Pfam" id="PF13407"/>
    </source>
</evidence>
<comment type="subcellular location">
    <subcellularLocation>
        <location evidence="1">Periplasm</location>
    </subcellularLocation>
</comment>
<dbReference type="Pfam" id="PF13407">
    <property type="entry name" value="Peripla_BP_4"/>
    <property type="match status" value="1"/>
</dbReference>
<proteinExistence type="inferred from homology"/>
<feature type="domain" description="Periplasmic binding protein" evidence="3">
    <location>
        <begin position="32"/>
        <end position="290"/>
    </location>
</feature>
<dbReference type="PANTHER" id="PTHR30036:SF7">
    <property type="entry name" value="ABC TRANSPORTER PERIPLASMIC-BINDING PROTEIN YPHF"/>
    <property type="match status" value="1"/>
</dbReference>
<dbReference type="EMBL" id="QZCW01000001">
    <property type="protein sequence ID" value="MCW5320841.1"/>
    <property type="molecule type" value="Genomic_DNA"/>
</dbReference>
<dbReference type="Gene3D" id="3.40.50.2300">
    <property type="match status" value="2"/>
</dbReference>
<dbReference type="Proteomes" id="UP001208935">
    <property type="component" value="Unassembled WGS sequence"/>
</dbReference>
<organism evidence="4 5">
    <name type="scientific">Verminephrobacter aporrectodeae subsp. tuberculatae</name>
    <dbReference type="NCBI Taxonomy" id="1110392"/>
    <lineage>
        <taxon>Bacteria</taxon>
        <taxon>Pseudomonadati</taxon>
        <taxon>Pseudomonadota</taxon>
        <taxon>Betaproteobacteria</taxon>
        <taxon>Burkholderiales</taxon>
        <taxon>Comamonadaceae</taxon>
        <taxon>Verminephrobacter</taxon>
    </lineage>
</organism>
<keyword evidence="5" id="KW-1185">Reference proteome</keyword>
<dbReference type="InterPro" id="IPR028082">
    <property type="entry name" value="Peripla_BP_I"/>
</dbReference>
<dbReference type="InterPro" id="IPR050555">
    <property type="entry name" value="Bact_Solute-Bind_Prot2"/>
</dbReference>
<sequence length="322" mass="33981">MKRLFQALGLGWALCAYSPALLARDLVFGVVYLDSQGFYAGVRNGVEKAAAASGLRIRLIDINVSGDLAKESSFIQILAANRVDAIILSAISADGSVKAIRHAASAGIPVVCYNTCINEASLGKYVTAFVLGDALRFGEMLGAEAAIQLTRLGVRSPRVGVLNCEFVEVCVQRRKGFEKALKARLPDSRVVANQEATVLDKALSVGQGMLLAQPEINVLFGESGGATLGAIKAVQKSGRSGKVHVFGSDMTTELAHELFDHRVLKATVDVSGTELGRMAFALALAATHGKQPAQRVQQARIGLYAAPESAKAWLAGHPDGLP</sequence>
<evidence type="ECO:0000256" key="2">
    <source>
        <dbReference type="ARBA" id="ARBA00007639"/>
    </source>
</evidence>
<protein>
    <submittedName>
        <fullName evidence="4">Sugar ABC transporter substrate-binding protein</fullName>
    </submittedName>
</protein>
<dbReference type="SUPFAM" id="SSF53822">
    <property type="entry name" value="Periplasmic binding protein-like I"/>
    <property type="match status" value="1"/>
</dbReference>
<evidence type="ECO:0000313" key="5">
    <source>
        <dbReference type="Proteomes" id="UP001208935"/>
    </source>
</evidence>
<comment type="caution">
    <text evidence="4">The sequence shown here is derived from an EMBL/GenBank/DDBJ whole genome shotgun (WGS) entry which is preliminary data.</text>
</comment>
<dbReference type="InterPro" id="IPR025997">
    <property type="entry name" value="SBP_2_dom"/>
</dbReference>
<dbReference type="RefSeq" id="WP_265281487.1">
    <property type="nucleotide sequence ID" value="NZ_QZCW01000001.1"/>
</dbReference>
<accession>A0ABT3KRA6</accession>
<evidence type="ECO:0000313" key="4">
    <source>
        <dbReference type="EMBL" id="MCW5320841.1"/>
    </source>
</evidence>
<dbReference type="PANTHER" id="PTHR30036">
    <property type="entry name" value="D-XYLOSE-BINDING PERIPLASMIC PROTEIN"/>
    <property type="match status" value="1"/>
</dbReference>
<comment type="similarity">
    <text evidence="2">Belongs to the bacterial solute-binding protein 2 family.</text>
</comment>
<name>A0ABT3KRA6_9BURK</name>
<gene>
    <name evidence="4" type="ORF">D5039_06565</name>
</gene>
<reference evidence="5" key="1">
    <citation type="submission" date="2023-07" db="EMBL/GenBank/DDBJ databases">
        <title>Verminephrobacter genomes.</title>
        <authorList>
            <person name="Lund M.B."/>
        </authorList>
    </citation>
    <scope>NUCLEOTIDE SEQUENCE [LARGE SCALE GENOMIC DNA]</scope>
    <source>
        <strain evidence="5">AtM5-05</strain>
    </source>
</reference>
<evidence type="ECO:0000256" key="1">
    <source>
        <dbReference type="ARBA" id="ARBA00004418"/>
    </source>
</evidence>